<gene>
    <name evidence="3" type="ORF">NX784_17990</name>
</gene>
<dbReference type="Proteomes" id="UP001204151">
    <property type="component" value="Unassembled WGS sequence"/>
</dbReference>
<feature type="compositionally biased region" description="Polar residues" evidence="1">
    <location>
        <begin position="95"/>
        <end position="104"/>
    </location>
</feature>
<evidence type="ECO:0000313" key="3">
    <source>
        <dbReference type="EMBL" id="MCS0583485.1"/>
    </source>
</evidence>
<dbReference type="EMBL" id="JANUGW010000013">
    <property type="protein sequence ID" value="MCS0583485.1"/>
    <property type="molecule type" value="Genomic_DNA"/>
</dbReference>
<accession>A0ABT1ZU62</accession>
<evidence type="ECO:0000313" key="4">
    <source>
        <dbReference type="Proteomes" id="UP001204151"/>
    </source>
</evidence>
<evidence type="ECO:0000256" key="2">
    <source>
        <dbReference type="SAM" id="SignalP"/>
    </source>
</evidence>
<feature type="signal peptide" evidence="2">
    <location>
        <begin position="1"/>
        <end position="19"/>
    </location>
</feature>
<proteinExistence type="predicted"/>
<protein>
    <submittedName>
        <fullName evidence="3">Uncharacterized protein</fullName>
    </submittedName>
</protein>
<feature type="compositionally biased region" description="Basic and acidic residues" evidence="1">
    <location>
        <begin position="160"/>
        <end position="173"/>
    </location>
</feature>
<comment type="caution">
    <text evidence="3">The sequence shown here is derived from an EMBL/GenBank/DDBJ whole genome shotgun (WGS) entry which is preliminary data.</text>
</comment>
<keyword evidence="2" id="KW-0732">Signal</keyword>
<dbReference type="RefSeq" id="WP_258818066.1">
    <property type="nucleotide sequence ID" value="NZ_JANUGW010000013.1"/>
</dbReference>
<feature type="chain" id="PRO_5045602682" evidence="2">
    <location>
        <begin position="20"/>
        <end position="173"/>
    </location>
</feature>
<feature type="region of interest" description="Disordered" evidence="1">
    <location>
        <begin position="29"/>
        <end position="173"/>
    </location>
</feature>
<evidence type="ECO:0000256" key="1">
    <source>
        <dbReference type="SAM" id="MobiDB-lite"/>
    </source>
</evidence>
<reference evidence="3 4" key="1">
    <citation type="submission" date="2022-08" db="EMBL/GenBank/DDBJ databases">
        <title>Reclassification of Massilia species as members of the genera Telluria, Duganella, Pseudoduganella, Mokoshia gen. nov. and Zemynaea gen. nov. using orthogonal and non-orthogonal genome-based approaches.</title>
        <authorList>
            <person name="Bowman J.P."/>
        </authorList>
    </citation>
    <scope>NUCLEOTIDE SEQUENCE [LARGE SCALE GENOMIC DNA]</scope>
    <source>
        <strain evidence="3 4">JCM 31316</strain>
    </source>
</reference>
<organism evidence="3 4">
    <name type="scientific">Massilia pinisoli</name>
    <dbReference type="NCBI Taxonomy" id="1772194"/>
    <lineage>
        <taxon>Bacteria</taxon>
        <taxon>Pseudomonadati</taxon>
        <taxon>Pseudomonadota</taxon>
        <taxon>Betaproteobacteria</taxon>
        <taxon>Burkholderiales</taxon>
        <taxon>Oxalobacteraceae</taxon>
        <taxon>Telluria group</taxon>
        <taxon>Massilia</taxon>
    </lineage>
</organism>
<name>A0ABT1ZU62_9BURK</name>
<keyword evidence="4" id="KW-1185">Reference proteome</keyword>
<sequence length="173" mass="17263">MNTFLSALACALLASSAWAQTTADTPPIGQAVSGHNTTAAGVSGTGLRTDGSASTRSKHGDTGRQAAGVDTSGKVVDKSTAVINPAPGNADDVNAQATNTTAPNSKDKQAAATGGRGEVGTKAESDIMHANARAVKEPPGSRLKTEAAVKASKKKHAESRRKGAEKAAARSGS</sequence>